<evidence type="ECO:0000313" key="10">
    <source>
        <dbReference type="EMBL" id="GGF51338.1"/>
    </source>
</evidence>
<gene>
    <name evidence="10" type="ORF">GCM10011519_26700</name>
</gene>
<keyword evidence="4" id="KW-1003">Cell membrane</keyword>
<dbReference type="AlphaFoldDB" id="A0A917F579"/>
<evidence type="ECO:0000256" key="5">
    <source>
        <dbReference type="ARBA" id="ARBA00022692"/>
    </source>
</evidence>
<keyword evidence="6 8" id="KW-1133">Transmembrane helix</keyword>
<keyword evidence="11" id="KW-1185">Reference proteome</keyword>
<dbReference type="Proteomes" id="UP000649179">
    <property type="component" value="Unassembled WGS sequence"/>
</dbReference>
<dbReference type="InterPro" id="IPR004626">
    <property type="entry name" value="RarD"/>
</dbReference>
<comment type="subcellular location">
    <subcellularLocation>
        <location evidence="1">Cell membrane</location>
        <topology evidence="1">Multi-pass membrane protein</topology>
    </subcellularLocation>
</comment>
<evidence type="ECO:0000256" key="7">
    <source>
        <dbReference type="ARBA" id="ARBA00023136"/>
    </source>
</evidence>
<dbReference type="SUPFAM" id="SSF103481">
    <property type="entry name" value="Multidrug resistance efflux transporter EmrE"/>
    <property type="match status" value="2"/>
</dbReference>
<dbReference type="EMBL" id="BMKQ01000001">
    <property type="protein sequence ID" value="GGF51338.1"/>
    <property type="molecule type" value="Genomic_DNA"/>
</dbReference>
<comment type="similarity">
    <text evidence="2">Belongs to the EamA transporter family.</text>
</comment>
<feature type="domain" description="EamA" evidence="9">
    <location>
        <begin position="25"/>
        <end position="160"/>
    </location>
</feature>
<evidence type="ECO:0000256" key="3">
    <source>
        <dbReference type="ARBA" id="ARBA00022448"/>
    </source>
</evidence>
<feature type="transmembrane region" description="Helical" evidence="8">
    <location>
        <begin position="195"/>
        <end position="215"/>
    </location>
</feature>
<accession>A0A917F579</accession>
<feature type="transmembrane region" description="Helical" evidence="8">
    <location>
        <begin position="166"/>
        <end position="183"/>
    </location>
</feature>
<protein>
    <submittedName>
        <fullName evidence="10">Protein RarD</fullName>
    </submittedName>
</protein>
<organism evidence="10 11">
    <name type="scientific">Marmoricola endophyticus</name>
    <dbReference type="NCBI Taxonomy" id="2040280"/>
    <lineage>
        <taxon>Bacteria</taxon>
        <taxon>Bacillati</taxon>
        <taxon>Actinomycetota</taxon>
        <taxon>Actinomycetes</taxon>
        <taxon>Propionibacteriales</taxon>
        <taxon>Nocardioidaceae</taxon>
        <taxon>Marmoricola</taxon>
    </lineage>
</organism>
<keyword evidence="7 8" id="KW-0472">Membrane</keyword>
<feature type="transmembrane region" description="Helical" evidence="8">
    <location>
        <begin position="227"/>
        <end position="250"/>
    </location>
</feature>
<feature type="domain" description="EamA" evidence="9">
    <location>
        <begin position="169"/>
        <end position="299"/>
    </location>
</feature>
<reference evidence="10" key="2">
    <citation type="submission" date="2020-09" db="EMBL/GenBank/DDBJ databases">
        <authorList>
            <person name="Sun Q."/>
            <person name="Zhou Y."/>
        </authorList>
    </citation>
    <scope>NUCLEOTIDE SEQUENCE</scope>
    <source>
        <strain evidence="10">CGMCC 1.16067</strain>
    </source>
</reference>
<proteinExistence type="inferred from homology"/>
<comment type="caution">
    <text evidence="10">The sequence shown here is derived from an EMBL/GenBank/DDBJ whole genome shotgun (WGS) entry which is preliminary data.</text>
</comment>
<keyword evidence="5 8" id="KW-0812">Transmembrane</keyword>
<feature type="transmembrane region" description="Helical" evidence="8">
    <location>
        <begin position="25"/>
        <end position="43"/>
    </location>
</feature>
<dbReference type="NCBIfam" id="TIGR00688">
    <property type="entry name" value="rarD"/>
    <property type="match status" value="1"/>
</dbReference>
<name>A0A917F579_9ACTN</name>
<evidence type="ECO:0000256" key="6">
    <source>
        <dbReference type="ARBA" id="ARBA00022989"/>
    </source>
</evidence>
<feature type="transmembrane region" description="Helical" evidence="8">
    <location>
        <begin position="120"/>
        <end position="137"/>
    </location>
</feature>
<feature type="transmembrane region" description="Helical" evidence="8">
    <location>
        <begin position="89"/>
        <end position="108"/>
    </location>
</feature>
<reference evidence="10" key="1">
    <citation type="journal article" date="2014" name="Int. J. Syst. Evol. Microbiol.">
        <title>Complete genome sequence of Corynebacterium casei LMG S-19264T (=DSM 44701T), isolated from a smear-ripened cheese.</title>
        <authorList>
            <consortium name="US DOE Joint Genome Institute (JGI-PGF)"/>
            <person name="Walter F."/>
            <person name="Albersmeier A."/>
            <person name="Kalinowski J."/>
            <person name="Ruckert C."/>
        </authorList>
    </citation>
    <scope>NUCLEOTIDE SEQUENCE</scope>
    <source>
        <strain evidence="10">CGMCC 1.16067</strain>
    </source>
</reference>
<dbReference type="GO" id="GO:0005886">
    <property type="term" value="C:plasma membrane"/>
    <property type="evidence" value="ECO:0007669"/>
    <property type="project" value="UniProtKB-SubCell"/>
</dbReference>
<feature type="transmembrane region" description="Helical" evidence="8">
    <location>
        <begin position="55"/>
        <end position="73"/>
    </location>
</feature>
<dbReference type="InterPro" id="IPR000620">
    <property type="entry name" value="EamA_dom"/>
</dbReference>
<dbReference type="PANTHER" id="PTHR22911">
    <property type="entry name" value="ACYL-MALONYL CONDENSING ENZYME-RELATED"/>
    <property type="match status" value="1"/>
</dbReference>
<evidence type="ECO:0000256" key="4">
    <source>
        <dbReference type="ARBA" id="ARBA00022475"/>
    </source>
</evidence>
<evidence type="ECO:0000313" key="11">
    <source>
        <dbReference type="Proteomes" id="UP000649179"/>
    </source>
</evidence>
<evidence type="ECO:0000259" key="9">
    <source>
        <dbReference type="Pfam" id="PF00892"/>
    </source>
</evidence>
<evidence type="ECO:0000256" key="8">
    <source>
        <dbReference type="SAM" id="Phobius"/>
    </source>
</evidence>
<feature type="transmembrane region" description="Helical" evidence="8">
    <location>
        <begin position="144"/>
        <end position="160"/>
    </location>
</feature>
<evidence type="ECO:0000256" key="1">
    <source>
        <dbReference type="ARBA" id="ARBA00004651"/>
    </source>
</evidence>
<sequence length="322" mass="34745">MTATDTPRAASGTSPGTLRDEGRTGFLLGAAAYGLWGVFPIYWTLMEPVGAIELLAHRIAWSLITMLVLLVALRRTTHLRAILRDRRKVALLSVAAVVIAVNWGGFIWGVNNGHVVETSLGYFINPLVTVLMGVLLLGERLRRAQWVAMGVALVAVLVISVEYGRLPWIALLLAFSFGSYGLAKKKAGAEAIESLTFETVLLFPIAVGYIVWLQATGDGHFTSEGTGHALLFASTGIVTAIPLLCFGAAAIRVPMTVLGLLQYVTPICQFVLGIVVFGEDMPLGRWLGFVLVWVALAIFTGEAVRHGRHRRRQLALSAESVA</sequence>
<dbReference type="RefSeq" id="WP_188780216.1">
    <property type="nucleotide sequence ID" value="NZ_BMKQ01000001.1"/>
</dbReference>
<feature type="transmembrane region" description="Helical" evidence="8">
    <location>
        <begin position="257"/>
        <end position="277"/>
    </location>
</feature>
<dbReference type="Pfam" id="PF00892">
    <property type="entry name" value="EamA"/>
    <property type="match status" value="2"/>
</dbReference>
<evidence type="ECO:0000256" key="2">
    <source>
        <dbReference type="ARBA" id="ARBA00007362"/>
    </source>
</evidence>
<dbReference type="InterPro" id="IPR037185">
    <property type="entry name" value="EmrE-like"/>
</dbReference>
<dbReference type="PANTHER" id="PTHR22911:SF137">
    <property type="entry name" value="SOLUTE CARRIER FAMILY 35 MEMBER G2-RELATED"/>
    <property type="match status" value="1"/>
</dbReference>
<keyword evidence="3" id="KW-0813">Transport</keyword>
<feature type="transmembrane region" description="Helical" evidence="8">
    <location>
        <begin position="283"/>
        <end position="304"/>
    </location>
</feature>